<evidence type="ECO:0000313" key="3">
    <source>
        <dbReference type="EMBL" id="SDC07007.1"/>
    </source>
</evidence>
<dbReference type="PROSITE" id="PS51257">
    <property type="entry name" value="PROKAR_LIPOPROTEIN"/>
    <property type="match status" value="1"/>
</dbReference>
<dbReference type="SUPFAM" id="SSF54427">
    <property type="entry name" value="NTF2-like"/>
    <property type="match status" value="1"/>
</dbReference>
<name>A0A1G6IKG4_9BACT</name>
<evidence type="ECO:0000313" key="4">
    <source>
        <dbReference type="Proteomes" id="UP000199452"/>
    </source>
</evidence>
<dbReference type="STRING" id="1640674.SAMN05216323_101636"/>
<dbReference type="Gene3D" id="3.10.450.50">
    <property type="match status" value="1"/>
</dbReference>
<gene>
    <name evidence="3" type="ORF">SAMN05216323_101636</name>
</gene>
<reference evidence="3 4" key="1">
    <citation type="submission" date="2016-09" db="EMBL/GenBank/DDBJ databases">
        <authorList>
            <person name="Capua I."/>
            <person name="De Benedictis P."/>
            <person name="Joannis T."/>
            <person name="Lombin L.H."/>
            <person name="Cattoli G."/>
        </authorList>
    </citation>
    <scope>NUCLEOTIDE SEQUENCE [LARGE SCALE GENOMIC DNA]</scope>
    <source>
        <strain evidence="3 4">A7P-90m</strain>
    </source>
</reference>
<feature type="chain" id="PRO_5011683363" description="DUF4440 domain-containing protein" evidence="1">
    <location>
        <begin position="24"/>
        <end position="143"/>
    </location>
</feature>
<evidence type="ECO:0000256" key="1">
    <source>
        <dbReference type="SAM" id="SignalP"/>
    </source>
</evidence>
<dbReference type="EMBL" id="FMYP01000016">
    <property type="protein sequence ID" value="SDC07007.1"/>
    <property type="molecule type" value="Genomic_DNA"/>
</dbReference>
<feature type="domain" description="DUF4440" evidence="2">
    <location>
        <begin position="32"/>
        <end position="137"/>
    </location>
</feature>
<dbReference type="OrthoDB" id="120856at2"/>
<keyword evidence="1" id="KW-0732">Signal</keyword>
<evidence type="ECO:0000259" key="2">
    <source>
        <dbReference type="Pfam" id="PF14534"/>
    </source>
</evidence>
<sequence length="143" mass="16434">MKQVILLSTAMLLLFGCTKSTFEADKLAIQQAMDNQEQCWSSGDIDGFMSGYWKSDSLRFMGKRGITKGWQTTLDNYKKSYPDKAAMGKLVFEVVSYEPLNPTQMFVTGKWTLLRERDTLGGYYSLIWRKIDGDWKVVFDHTS</sequence>
<organism evidence="3 4">
    <name type="scientific">Williamwhitmania taraxaci</name>
    <dbReference type="NCBI Taxonomy" id="1640674"/>
    <lineage>
        <taxon>Bacteria</taxon>
        <taxon>Pseudomonadati</taxon>
        <taxon>Bacteroidota</taxon>
        <taxon>Bacteroidia</taxon>
        <taxon>Bacteroidales</taxon>
        <taxon>Williamwhitmaniaceae</taxon>
        <taxon>Williamwhitmania</taxon>
    </lineage>
</organism>
<proteinExistence type="predicted"/>
<dbReference type="Proteomes" id="UP000199452">
    <property type="component" value="Unassembled WGS sequence"/>
</dbReference>
<feature type="signal peptide" evidence="1">
    <location>
        <begin position="1"/>
        <end position="23"/>
    </location>
</feature>
<protein>
    <recommendedName>
        <fullName evidence="2">DUF4440 domain-containing protein</fullName>
    </recommendedName>
</protein>
<dbReference type="Pfam" id="PF14534">
    <property type="entry name" value="DUF4440"/>
    <property type="match status" value="1"/>
</dbReference>
<dbReference type="InterPro" id="IPR027843">
    <property type="entry name" value="DUF4440"/>
</dbReference>
<dbReference type="AlphaFoldDB" id="A0A1G6IKG4"/>
<dbReference type="InterPro" id="IPR032710">
    <property type="entry name" value="NTF2-like_dom_sf"/>
</dbReference>
<dbReference type="RefSeq" id="WP_092436981.1">
    <property type="nucleotide sequence ID" value="NZ_FMYP01000016.1"/>
</dbReference>
<keyword evidence="4" id="KW-1185">Reference proteome</keyword>
<accession>A0A1G6IKG4</accession>